<reference evidence="1" key="1">
    <citation type="submission" date="2020-05" db="EMBL/GenBank/DDBJ databases">
        <authorList>
            <person name="Chiriac C."/>
            <person name="Salcher M."/>
            <person name="Ghai R."/>
            <person name="Kavagutti S V."/>
        </authorList>
    </citation>
    <scope>NUCLEOTIDE SEQUENCE</scope>
</reference>
<dbReference type="EMBL" id="CAETWZ010000093">
    <property type="protein sequence ID" value="CAB4368156.1"/>
    <property type="molecule type" value="Genomic_DNA"/>
</dbReference>
<dbReference type="GO" id="GO:0005975">
    <property type="term" value="P:carbohydrate metabolic process"/>
    <property type="evidence" value="ECO:0007669"/>
    <property type="project" value="InterPro"/>
</dbReference>
<dbReference type="AlphaFoldDB" id="A0A6J6AGW3"/>
<evidence type="ECO:0000313" key="1">
    <source>
        <dbReference type="EMBL" id="CAB4368156.1"/>
    </source>
</evidence>
<gene>
    <name evidence="1" type="ORF">UFOPK4179_00953</name>
</gene>
<organism evidence="1">
    <name type="scientific">freshwater metagenome</name>
    <dbReference type="NCBI Taxonomy" id="449393"/>
    <lineage>
        <taxon>unclassified sequences</taxon>
        <taxon>metagenomes</taxon>
        <taxon>ecological metagenomes</taxon>
    </lineage>
</organism>
<proteinExistence type="predicted"/>
<sequence>MTSRSMPHMPGILTTADLARTADSIQSLQLSDGMIPWYPNGHCDPWNHVETAMALNVMGRDEAALAAYQWLANIQHDDGSWFNYYMPDGNIEDGKLDTNVNAYIAVGVWTHWLCTRDLAAVSALWPTVRNALQWVLSMRRDNGAIIWAREVDAQPWDYALLTGCSSIRHALHCGAALGDLLGDPQPEWVAAADAIDVLITTNLGAFEPKTRWAMDWYYPVLTGAMTGAQAKARLAEGWDRFVLDDRGVRCVDDEQWVTAAETSECAIAHCAAGDRDTARELILWTMPHRREDGAYWTGIVYPAEPEKTIVRFPADEYSAYTAAAIILAADAISGGSPASTLFTQPMVRRSAHPKTRAH</sequence>
<dbReference type="SUPFAM" id="SSF48208">
    <property type="entry name" value="Six-hairpin glycosidases"/>
    <property type="match status" value="1"/>
</dbReference>
<dbReference type="Gene3D" id="1.50.10.10">
    <property type="match status" value="1"/>
</dbReference>
<accession>A0A6J6AGW3</accession>
<protein>
    <submittedName>
        <fullName evidence="1">Unannotated protein</fullName>
    </submittedName>
</protein>
<dbReference type="InterPro" id="IPR012341">
    <property type="entry name" value="6hp_glycosidase-like_sf"/>
</dbReference>
<dbReference type="InterPro" id="IPR008928">
    <property type="entry name" value="6-hairpin_glycosidase_sf"/>
</dbReference>
<name>A0A6J6AGW3_9ZZZZ</name>